<dbReference type="Gene3D" id="1.10.287.70">
    <property type="match status" value="1"/>
</dbReference>
<feature type="transmembrane region" description="Helical" evidence="11">
    <location>
        <begin position="27"/>
        <end position="49"/>
    </location>
</feature>
<evidence type="ECO:0000256" key="4">
    <source>
        <dbReference type="ARBA" id="ARBA00022692"/>
    </source>
</evidence>
<dbReference type="Proteomes" id="UP000006469">
    <property type="component" value="Chromosome"/>
</dbReference>
<evidence type="ECO:0000313" key="15">
    <source>
        <dbReference type="EMBL" id="ELZ99527.1"/>
    </source>
</evidence>
<comment type="subcellular location">
    <subcellularLocation>
        <location evidence="1">Membrane</location>
        <topology evidence="1">Multi-pass membrane protein</topology>
    </subcellularLocation>
</comment>
<dbReference type="GO" id="GO:0016020">
    <property type="term" value="C:membrane"/>
    <property type="evidence" value="ECO:0007669"/>
    <property type="project" value="UniProtKB-SubCell"/>
</dbReference>
<keyword evidence="3" id="KW-0633">Potassium transport</keyword>
<dbReference type="PANTHER" id="PTHR10027">
    <property type="entry name" value="CALCIUM-ACTIVATED POTASSIUM CHANNEL ALPHA CHAIN"/>
    <property type="match status" value="1"/>
</dbReference>
<dbReference type="OrthoDB" id="56871at2157"/>
<dbReference type="GO" id="GO:0005267">
    <property type="term" value="F:potassium channel activity"/>
    <property type="evidence" value="ECO:0007669"/>
    <property type="project" value="UniProtKB-KW"/>
</dbReference>
<dbReference type="HOGENOM" id="CLU_011722_1_3_2"/>
<dbReference type="PATRIC" id="fig|523841.21.peg.2680"/>
<feature type="transmembrane region" description="Helical" evidence="11">
    <location>
        <begin position="156"/>
        <end position="175"/>
    </location>
</feature>
<dbReference type="eggNOG" id="arCOG01964">
    <property type="taxonomic scope" value="Archaea"/>
</dbReference>
<dbReference type="InterPro" id="IPR047871">
    <property type="entry name" value="K_chnl_Slo-like"/>
</dbReference>
<dbReference type="Pfam" id="PF07885">
    <property type="entry name" value="Ion_trans_2"/>
    <property type="match status" value="1"/>
</dbReference>
<evidence type="ECO:0000256" key="2">
    <source>
        <dbReference type="ARBA" id="ARBA00022448"/>
    </source>
</evidence>
<keyword evidence="6" id="KW-0630">Potassium</keyword>
<dbReference type="EMBL" id="CP007551">
    <property type="protein sequence ID" value="AHZ23359.1"/>
    <property type="molecule type" value="Genomic_DNA"/>
</dbReference>
<accession>I3R6X0</accession>
<keyword evidence="5" id="KW-0631">Potassium channel</keyword>
<dbReference type="InterPro" id="IPR013099">
    <property type="entry name" value="K_chnl_dom"/>
</dbReference>
<evidence type="ECO:0000313" key="13">
    <source>
        <dbReference type="EMBL" id="AFK19980.1"/>
    </source>
</evidence>
<evidence type="ECO:0000256" key="5">
    <source>
        <dbReference type="ARBA" id="ARBA00022826"/>
    </source>
</evidence>
<evidence type="ECO:0000313" key="16">
    <source>
        <dbReference type="EMBL" id="QCQ73789.1"/>
    </source>
</evidence>
<evidence type="ECO:0000256" key="9">
    <source>
        <dbReference type="ARBA" id="ARBA00023136"/>
    </source>
</evidence>
<keyword evidence="7 11" id="KW-1133">Transmembrane helix</keyword>
<feature type="transmembrane region" description="Helical" evidence="11">
    <location>
        <begin position="187"/>
        <end position="208"/>
    </location>
</feature>
<sequence>MGSHAPGSHGGTLRDVIRFYLLDHKTIVGKAIDISLLVLNLVFVGVFVAETYSVAASLQSMFWVIEAGISVIFLVEYLLRVYGARSRLDEIFNFYSFVDLLAILPTLAVLVLSVPAATANSGFLRSIRVVRVLRFYRFTRDEEFFFGTVSVGTLRVMKLLLTVLTIFFVAAGMFYSFEHELNPGINTFGDAFYFTVVTLSTVGFGDIVPVTQPGRWVTVAAILAGIILIPWQASKIVKEWGHRDKVNVVCENCGLAYHDRDASHCKSCGHVIYQEFDSRE</sequence>
<keyword evidence="9 11" id="KW-0472">Membrane</keyword>
<evidence type="ECO:0000256" key="3">
    <source>
        <dbReference type="ARBA" id="ARBA00022538"/>
    </source>
</evidence>
<dbReference type="KEGG" id="hme:HFX_2293"/>
<proteinExistence type="predicted"/>
<dbReference type="PANTHER" id="PTHR10027:SF10">
    <property type="entry name" value="SLOWPOKE 2, ISOFORM D"/>
    <property type="match status" value="1"/>
</dbReference>
<evidence type="ECO:0000259" key="12">
    <source>
        <dbReference type="Pfam" id="PF07885"/>
    </source>
</evidence>
<dbReference type="EMBL" id="AOLO01000011">
    <property type="protein sequence ID" value="ELZ99527.1"/>
    <property type="molecule type" value="Genomic_DNA"/>
</dbReference>
<gene>
    <name evidence="13" type="primary">kch</name>
    <name evidence="13" type="ordered locus">HFX_2293</name>
    <name evidence="14" type="ORF">BM92_12245</name>
    <name evidence="15" type="ORF">C439_13274</name>
    <name evidence="16" type="ORF">E6P09_00210</name>
</gene>
<dbReference type="PRINTS" id="PR00169">
    <property type="entry name" value="KCHANNEL"/>
</dbReference>
<evidence type="ECO:0000313" key="18">
    <source>
        <dbReference type="Proteomes" id="UP000011603"/>
    </source>
</evidence>
<evidence type="ECO:0000313" key="19">
    <source>
        <dbReference type="Proteomes" id="UP000027075"/>
    </source>
</evidence>
<evidence type="ECO:0000256" key="11">
    <source>
        <dbReference type="SAM" id="Phobius"/>
    </source>
</evidence>
<evidence type="ECO:0000313" key="20">
    <source>
        <dbReference type="Proteomes" id="UP000299011"/>
    </source>
</evidence>
<dbReference type="GeneID" id="40154793"/>
<feature type="transmembrane region" description="Helical" evidence="11">
    <location>
        <begin position="214"/>
        <end position="233"/>
    </location>
</feature>
<name>I3R6X0_HALMT</name>
<feature type="domain" description="Potassium channel" evidence="12">
    <location>
        <begin position="164"/>
        <end position="237"/>
    </location>
</feature>
<evidence type="ECO:0000256" key="10">
    <source>
        <dbReference type="ARBA" id="ARBA00023303"/>
    </source>
</evidence>
<dbReference type="AlphaFoldDB" id="I3R6X0"/>
<evidence type="ECO:0000313" key="14">
    <source>
        <dbReference type="EMBL" id="AHZ23359.1"/>
    </source>
</evidence>
<dbReference type="Proteomes" id="UP000027075">
    <property type="component" value="Chromosome"/>
</dbReference>
<reference evidence="14 19" key="4">
    <citation type="submission" date="2014-04" db="EMBL/GenBank/DDBJ databases">
        <title>Transcriptional profiles of Haloferax mediterranei on the basis of nitrogen availability.</title>
        <authorList>
            <person name="Bautista V."/>
        </authorList>
    </citation>
    <scope>NUCLEOTIDE SEQUENCE [LARGE SCALE GENOMIC DNA]</scope>
    <source>
        <strain evidence="14">ATCC 33500</strain>
        <strain evidence="19">ATCC 33500 / DSM 1411 / JCM 8866 / NBRC 14739 / NCIMB 2177 / R-4</strain>
    </source>
</reference>
<evidence type="ECO:0000256" key="6">
    <source>
        <dbReference type="ARBA" id="ARBA00022958"/>
    </source>
</evidence>
<evidence type="ECO:0000313" key="17">
    <source>
        <dbReference type="Proteomes" id="UP000006469"/>
    </source>
</evidence>
<keyword evidence="18" id="KW-1185">Reference proteome</keyword>
<keyword evidence="4 11" id="KW-0812">Transmembrane</keyword>
<dbReference type="RefSeq" id="WP_004059704.1">
    <property type="nucleotide sequence ID" value="NC_017941.2"/>
</dbReference>
<dbReference type="Proteomes" id="UP000011603">
    <property type="component" value="Unassembled WGS sequence"/>
</dbReference>
<protein>
    <submittedName>
        <fullName evidence="13">Ion channel</fullName>
    </submittedName>
    <submittedName>
        <fullName evidence="14">Ion transporter</fullName>
    </submittedName>
</protein>
<evidence type="ECO:0000256" key="8">
    <source>
        <dbReference type="ARBA" id="ARBA00023065"/>
    </source>
</evidence>
<reference evidence="13" key="1">
    <citation type="journal article" date="2012" name="Appl. Environ. Microbiol.">
        <title>Identification of the haloarchaeal phasin (PhaP) that functions in polyhydroxyalkanoate accumulation and granule formation in Haloferax mediterranei.</title>
        <authorList>
            <person name="Cai S."/>
            <person name="Cai L."/>
            <person name="Liu H."/>
            <person name="Liu X."/>
            <person name="Han J."/>
            <person name="Zhou J."/>
            <person name="Xiang H."/>
        </authorList>
    </citation>
    <scope>NUCLEOTIDE SEQUENCE</scope>
    <source>
        <strain evidence="13">CGMCC 1.2087</strain>
    </source>
</reference>
<keyword evidence="8" id="KW-0406">Ion transport</keyword>
<organism evidence="13 17">
    <name type="scientific">Haloferax mediterranei (strain ATCC 33500 / DSM 1411 / JCM 8866 / NBRC 14739 / NCIMB 2177 / R-4)</name>
    <name type="common">Halobacterium mediterranei</name>
    <dbReference type="NCBI Taxonomy" id="523841"/>
    <lineage>
        <taxon>Archaea</taxon>
        <taxon>Methanobacteriati</taxon>
        <taxon>Methanobacteriota</taxon>
        <taxon>Stenosarchaea group</taxon>
        <taxon>Halobacteria</taxon>
        <taxon>Halobacteriales</taxon>
        <taxon>Haloferacaceae</taxon>
        <taxon>Haloferax</taxon>
    </lineage>
</organism>
<dbReference type="SUPFAM" id="SSF81324">
    <property type="entry name" value="Voltage-gated potassium channels"/>
    <property type="match status" value="1"/>
</dbReference>
<reference evidence="15 18" key="3">
    <citation type="journal article" date="2014" name="PLoS Genet.">
        <title>Phylogenetically driven sequencing of extremely halophilic archaea reveals strategies for static and dynamic osmo-response.</title>
        <authorList>
            <person name="Becker E.A."/>
            <person name="Seitzer P.M."/>
            <person name="Tritt A."/>
            <person name="Larsen D."/>
            <person name="Krusor M."/>
            <person name="Yao A.I."/>
            <person name="Wu D."/>
            <person name="Madern D."/>
            <person name="Eisen J.A."/>
            <person name="Darling A.E."/>
            <person name="Facciotti M.T."/>
        </authorList>
    </citation>
    <scope>NUCLEOTIDE SEQUENCE [LARGE SCALE GENOMIC DNA]</scope>
    <source>
        <strain evidence="15">ATCC 33500</strain>
        <strain evidence="18">ATCC 33500 / DSM 1411 / JCM 8866 / NBRC 14739 / NCIMB 2177 / R-4</strain>
    </source>
</reference>
<feature type="transmembrane region" description="Helical" evidence="11">
    <location>
        <begin position="91"/>
        <end position="114"/>
    </location>
</feature>
<dbReference type="EMBL" id="CP039139">
    <property type="protein sequence ID" value="QCQ73789.1"/>
    <property type="molecule type" value="Genomic_DNA"/>
</dbReference>
<dbReference type="PaxDb" id="523841-HFX_2293"/>
<dbReference type="Proteomes" id="UP000299011">
    <property type="component" value="Chromosome"/>
</dbReference>
<keyword evidence="10" id="KW-0407">Ion channel</keyword>
<dbReference type="EMBL" id="CP001868">
    <property type="protein sequence ID" value="AFK19980.1"/>
    <property type="molecule type" value="Genomic_DNA"/>
</dbReference>
<reference evidence="13" key="5">
    <citation type="submission" date="2014-05" db="EMBL/GenBank/DDBJ databases">
        <authorList>
            <person name="Wang L."/>
            <person name="Yang H."/>
            <person name="Xiang H."/>
        </authorList>
    </citation>
    <scope>NUCLEOTIDE SEQUENCE</scope>
    <source>
        <strain evidence="13">CGMCC 1.2087</strain>
    </source>
</reference>
<keyword evidence="2" id="KW-0813">Transport</keyword>
<evidence type="ECO:0000256" key="7">
    <source>
        <dbReference type="ARBA" id="ARBA00022989"/>
    </source>
</evidence>
<evidence type="ECO:0000256" key="1">
    <source>
        <dbReference type="ARBA" id="ARBA00004141"/>
    </source>
</evidence>
<feature type="transmembrane region" description="Helical" evidence="11">
    <location>
        <begin position="61"/>
        <end position="79"/>
    </location>
</feature>
<reference evidence="16 20" key="6">
    <citation type="submission" date="2019-04" db="EMBL/GenBank/DDBJ databases">
        <title>Methylomes of two halophilic Archaea, Haloarcula marismortui and Haloferax mediterranei.</title>
        <authorList>
            <person name="DasSarma S."/>
            <person name="DasSarma P."/>
            <person name="DasSarma S."/>
            <person name="Fomenkov A."/>
            <person name="Vincze T."/>
            <person name="Anton B.P."/>
            <person name="Roberts R.J."/>
        </authorList>
    </citation>
    <scope>NUCLEOTIDE SEQUENCE [LARGE SCALE GENOMIC DNA]</scope>
    <source>
        <strain evidence="16">ATCC 33500</strain>
        <strain evidence="20">ATCC 33500 / DSM 1411 / JCM 8866 / NBRC 14739 / NCIMB 2177 / R-4</strain>
    </source>
</reference>
<reference evidence="13 17" key="2">
    <citation type="journal article" date="2012" name="J. Bacteriol.">
        <title>Complete genome sequence of the metabolically versatile halophilic archaeon Haloferax mediterranei, a poly(3-hydroxybutyrate-co-3-hydroxyvalerate) producer.</title>
        <authorList>
            <person name="Han J."/>
            <person name="Zhang F."/>
            <person name="Hou J."/>
            <person name="Liu X."/>
            <person name="Li M."/>
            <person name="Liu H."/>
            <person name="Cai L."/>
            <person name="Zhang B."/>
            <person name="Chen Y."/>
            <person name="Zhou J."/>
            <person name="Hu S."/>
            <person name="Xiang H."/>
        </authorList>
    </citation>
    <scope>NUCLEOTIDE SEQUENCE [LARGE SCALE GENOMIC DNA]</scope>
    <source>
        <strain evidence="17">ATCC 33500 / DSM 1411 / JCM 8866 / NBRC 14739 / NCIMB 2177 / R-4</strain>
        <strain evidence="13">CGMCC 1.2087</strain>
    </source>
</reference>